<evidence type="ECO:0000313" key="2">
    <source>
        <dbReference type="Proteomes" id="UP001458880"/>
    </source>
</evidence>
<gene>
    <name evidence="1" type="ORF">QE152_g10778</name>
</gene>
<protein>
    <recommendedName>
        <fullName evidence="3">HTH CENPB-type domain-containing protein</fullName>
    </recommendedName>
</protein>
<proteinExistence type="predicted"/>
<dbReference type="AlphaFoldDB" id="A0AAW1LTU8"/>
<keyword evidence="2" id="KW-1185">Reference proteome</keyword>
<evidence type="ECO:0008006" key="3">
    <source>
        <dbReference type="Google" id="ProtNLM"/>
    </source>
</evidence>
<accession>A0AAW1LTU8</accession>
<sequence>MQEVRETPPLKSEKFAASKGWFDPFRKRDLHYIQCTGDAASADHEAAKRFPQELQTIIEDAMLIATETTESLKPTMNAAWKNICPQCVRQCFANIALPEVNTNQLINIGRQIGGKGFEHLDDSDILEVLHADDTELTIAPEL</sequence>
<dbReference type="EMBL" id="JASPKY010000101">
    <property type="protein sequence ID" value="KAK9737349.1"/>
    <property type="molecule type" value="Genomic_DNA"/>
</dbReference>
<comment type="caution">
    <text evidence="1">The sequence shown here is derived from an EMBL/GenBank/DDBJ whole genome shotgun (WGS) entry which is preliminary data.</text>
</comment>
<organism evidence="1 2">
    <name type="scientific">Popillia japonica</name>
    <name type="common">Japanese beetle</name>
    <dbReference type="NCBI Taxonomy" id="7064"/>
    <lineage>
        <taxon>Eukaryota</taxon>
        <taxon>Metazoa</taxon>
        <taxon>Ecdysozoa</taxon>
        <taxon>Arthropoda</taxon>
        <taxon>Hexapoda</taxon>
        <taxon>Insecta</taxon>
        <taxon>Pterygota</taxon>
        <taxon>Neoptera</taxon>
        <taxon>Endopterygota</taxon>
        <taxon>Coleoptera</taxon>
        <taxon>Polyphaga</taxon>
        <taxon>Scarabaeiformia</taxon>
        <taxon>Scarabaeidae</taxon>
        <taxon>Rutelinae</taxon>
        <taxon>Popillia</taxon>
    </lineage>
</organism>
<name>A0AAW1LTU8_POPJA</name>
<reference evidence="1 2" key="1">
    <citation type="journal article" date="2024" name="BMC Genomics">
        <title>De novo assembly and annotation of Popillia japonica's genome with initial clues to its potential as an invasive pest.</title>
        <authorList>
            <person name="Cucini C."/>
            <person name="Boschi S."/>
            <person name="Funari R."/>
            <person name="Cardaioli E."/>
            <person name="Iannotti N."/>
            <person name="Marturano G."/>
            <person name="Paoli F."/>
            <person name="Bruttini M."/>
            <person name="Carapelli A."/>
            <person name="Frati F."/>
            <person name="Nardi F."/>
        </authorList>
    </citation>
    <scope>NUCLEOTIDE SEQUENCE [LARGE SCALE GENOMIC DNA]</scope>
    <source>
        <strain evidence="1">DMR45628</strain>
    </source>
</reference>
<dbReference type="Proteomes" id="UP001458880">
    <property type="component" value="Unassembled WGS sequence"/>
</dbReference>
<evidence type="ECO:0000313" key="1">
    <source>
        <dbReference type="EMBL" id="KAK9737349.1"/>
    </source>
</evidence>